<keyword evidence="5 7" id="KW-0472">Membrane</keyword>
<evidence type="ECO:0000313" key="10">
    <source>
        <dbReference type="EMBL" id="EGG55441.1"/>
    </source>
</evidence>
<sequence length="445" mass="48144">MGNLLQKKRKCSVVWALLLSCFLGASHAGAKGRYEVFKDKVPTGAQVSEPKAVREGGCREGSTHYIYVQPSETPTRISGLSIPIRENPGPGQYRYITFSWIKWGGEEIGLKLGAKNAKGRAPGKKYNYTYMAGPGKDLSGLKVDDKVTGGWTVVTRDLWKDFGDFTLTDISFLCPTRRDAGFDNIILGATQDDFADVAPKILPGKVAAVEEIDDAVMDSVALEDVPVETDEEAEQKVQIDWVAQIKAGGFIMYPLYLLGILALVITIQRFFTSTRGRLAPKGLAEKVCACIEKQDYDAAVALCRKKPSTLGNALGFIVEHRDADWEAVCQTAGDMAARDIRGHLSRIYPLSVISSLSPLLGLFGTIVGMIEAFGLVAFFGDEGGASILSDSISKALITTAAGLIVAMPSIAVYFILKSRISNLGAQIETGVEQVVNTIYLNKKTV</sequence>
<dbReference type="AlphaFoldDB" id="F3QSA0"/>
<keyword evidence="2" id="KW-1003">Cell membrane</keyword>
<reference evidence="10 11" key="1">
    <citation type="submission" date="2011-02" db="EMBL/GenBank/DDBJ databases">
        <authorList>
            <person name="Weinstock G."/>
            <person name="Sodergren E."/>
            <person name="Clifton S."/>
            <person name="Fulton L."/>
            <person name="Fulton B."/>
            <person name="Courtney L."/>
            <person name="Fronick C."/>
            <person name="Harrison M."/>
            <person name="Strong C."/>
            <person name="Farmer C."/>
            <person name="Delahaunty K."/>
            <person name="Markovic C."/>
            <person name="Hall O."/>
            <person name="Minx P."/>
            <person name="Tomlinson C."/>
            <person name="Mitreva M."/>
            <person name="Hou S."/>
            <person name="Chen J."/>
            <person name="Wollam A."/>
            <person name="Pepin K.H."/>
            <person name="Johnson M."/>
            <person name="Bhonagiri V."/>
            <person name="Zhang X."/>
            <person name="Suruliraj S."/>
            <person name="Warren W."/>
            <person name="Chinwalla A."/>
            <person name="Mardis E.R."/>
            <person name="Wilson R.K."/>
        </authorList>
    </citation>
    <scope>NUCLEOTIDE SEQUENCE [LARGE SCALE GENOMIC DNA]</scope>
    <source>
        <strain evidence="10 11">YIT 11841</strain>
    </source>
</reference>
<dbReference type="PANTHER" id="PTHR30625">
    <property type="entry name" value="PROTEIN TOLQ"/>
    <property type="match status" value="1"/>
</dbReference>
<evidence type="ECO:0000313" key="11">
    <source>
        <dbReference type="Proteomes" id="UP000005546"/>
    </source>
</evidence>
<dbReference type="STRING" id="762982.HMPREF9442_01057"/>
<dbReference type="PROSITE" id="PS51257">
    <property type="entry name" value="PROKAR_LIPOPROTEIN"/>
    <property type="match status" value="1"/>
</dbReference>
<dbReference type="PANTHER" id="PTHR30625:SF11">
    <property type="entry name" value="MOTA_TOLQ_EXBB PROTON CHANNEL DOMAIN-CONTAINING PROTEIN"/>
    <property type="match status" value="1"/>
</dbReference>
<dbReference type="HOGENOM" id="CLU_661967_0_0_10"/>
<dbReference type="eggNOG" id="COG0811">
    <property type="taxonomic scope" value="Bacteria"/>
</dbReference>
<dbReference type="Proteomes" id="UP000005546">
    <property type="component" value="Unassembled WGS sequence"/>
</dbReference>
<evidence type="ECO:0000256" key="2">
    <source>
        <dbReference type="ARBA" id="ARBA00022475"/>
    </source>
</evidence>
<evidence type="ECO:0000256" key="6">
    <source>
        <dbReference type="RuleBase" id="RU004057"/>
    </source>
</evidence>
<feature type="transmembrane region" description="Helical" evidence="7">
    <location>
        <begin position="347"/>
        <end position="380"/>
    </location>
</feature>
<feature type="transmembrane region" description="Helical" evidence="7">
    <location>
        <begin position="392"/>
        <end position="416"/>
    </location>
</feature>
<name>F3QSA0_9BACT</name>
<keyword evidence="8" id="KW-0732">Signal</keyword>
<evidence type="ECO:0000256" key="7">
    <source>
        <dbReference type="SAM" id="Phobius"/>
    </source>
</evidence>
<feature type="domain" description="MotA/TolQ/ExbB proton channel" evidence="9">
    <location>
        <begin position="340"/>
        <end position="428"/>
    </location>
</feature>
<evidence type="ECO:0000256" key="1">
    <source>
        <dbReference type="ARBA" id="ARBA00004651"/>
    </source>
</evidence>
<evidence type="ECO:0000256" key="4">
    <source>
        <dbReference type="ARBA" id="ARBA00022989"/>
    </source>
</evidence>
<keyword evidence="3 7" id="KW-0812">Transmembrane</keyword>
<feature type="signal peptide" evidence="8">
    <location>
        <begin position="1"/>
        <end position="30"/>
    </location>
</feature>
<keyword evidence="6" id="KW-0653">Protein transport</keyword>
<feature type="transmembrane region" description="Helical" evidence="7">
    <location>
        <begin position="250"/>
        <end position="271"/>
    </location>
</feature>
<comment type="caution">
    <text evidence="10">The sequence shown here is derived from an EMBL/GenBank/DDBJ whole genome shotgun (WGS) entry which is preliminary data.</text>
</comment>
<comment type="subcellular location">
    <subcellularLocation>
        <location evidence="1">Cell membrane</location>
        <topology evidence="1">Multi-pass membrane protein</topology>
    </subcellularLocation>
    <subcellularLocation>
        <location evidence="6">Membrane</location>
        <topology evidence="6">Multi-pass membrane protein</topology>
    </subcellularLocation>
</comment>
<protein>
    <submittedName>
        <fullName evidence="10">Transporter, MotA/TolQ/ExbB proton channel family protein</fullName>
    </submittedName>
</protein>
<comment type="similarity">
    <text evidence="6">Belongs to the exbB/tolQ family.</text>
</comment>
<keyword evidence="6" id="KW-0813">Transport</keyword>
<dbReference type="GO" id="GO:0005886">
    <property type="term" value="C:plasma membrane"/>
    <property type="evidence" value="ECO:0007669"/>
    <property type="project" value="UniProtKB-SubCell"/>
</dbReference>
<accession>F3QSA0</accession>
<evidence type="ECO:0000256" key="3">
    <source>
        <dbReference type="ARBA" id="ARBA00022692"/>
    </source>
</evidence>
<dbReference type="InterPro" id="IPR050790">
    <property type="entry name" value="ExbB/TolQ_transport"/>
</dbReference>
<dbReference type="EMBL" id="AFBR01000025">
    <property type="protein sequence ID" value="EGG55441.1"/>
    <property type="molecule type" value="Genomic_DNA"/>
</dbReference>
<feature type="chain" id="PRO_5003302218" evidence="8">
    <location>
        <begin position="31"/>
        <end position="445"/>
    </location>
</feature>
<evidence type="ECO:0000256" key="8">
    <source>
        <dbReference type="SAM" id="SignalP"/>
    </source>
</evidence>
<evidence type="ECO:0000256" key="5">
    <source>
        <dbReference type="ARBA" id="ARBA00023136"/>
    </source>
</evidence>
<proteinExistence type="inferred from homology"/>
<dbReference type="OrthoDB" id="4045at2"/>
<dbReference type="GO" id="GO:0017038">
    <property type="term" value="P:protein import"/>
    <property type="evidence" value="ECO:0007669"/>
    <property type="project" value="TreeGrafter"/>
</dbReference>
<gene>
    <name evidence="10" type="ORF">HMPREF9442_01057</name>
</gene>
<organism evidence="10 11">
    <name type="scientific">Paraprevotella xylaniphila YIT 11841</name>
    <dbReference type="NCBI Taxonomy" id="762982"/>
    <lineage>
        <taxon>Bacteria</taxon>
        <taxon>Pseudomonadati</taxon>
        <taxon>Bacteroidota</taxon>
        <taxon>Bacteroidia</taxon>
        <taxon>Bacteroidales</taxon>
        <taxon>Prevotellaceae</taxon>
        <taxon>Paraprevotella</taxon>
    </lineage>
</organism>
<dbReference type="Pfam" id="PF01618">
    <property type="entry name" value="MotA_ExbB"/>
    <property type="match status" value="1"/>
</dbReference>
<keyword evidence="11" id="KW-1185">Reference proteome</keyword>
<evidence type="ECO:0000259" key="9">
    <source>
        <dbReference type="Pfam" id="PF01618"/>
    </source>
</evidence>
<dbReference type="InterPro" id="IPR002898">
    <property type="entry name" value="MotA_ExbB_proton_chnl"/>
</dbReference>
<keyword evidence="4 7" id="KW-1133">Transmembrane helix</keyword>
<dbReference type="RefSeq" id="WP_008625846.1">
    <property type="nucleotide sequence ID" value="NZ_GL883828.1"/>
</dbReference>